<sequence>MPDAVHVLIIIMQKRDRQIQKARTASASPKKNKTAATDVTSDATSDDPDDYRPVVQVRKDYKIVRKLREEWKRVEKWTKEGREGLEEEQETGEVPEERSLFAGAFDNIGAQTPTALRLLTAYKCDHLDRQFEMAEGLRSAFKLYWERVHGLKGEFWRNNRFTKEWEGNPVFDGEYQAYFELLKNRDKRTSMSTQALPMLPQDLKVIMAYLDSDEARENMSETKRLYF</sequence>
<feature type="compositionally biased region" description="Low complexity" evidence="1">
    <location>
        <begin position="34"/>
        <end position="43"/>
    </location>
</feature>
<dbReference type="AlphaFoldDB" id="A0A0C3FZK4"/>
<protein>
    <submittedName>
        <fullName evidence="2">Uncharacterized protein</fullName>
    </submittedName>
</protein>
<evidence type="ECO:0000256" key="1">
    <source>
        <dbReference type="SAM" id="MobiDB-lite"/>
    </source>
</evidence>
<evidence type="ECO:0000313" key="3">
    <source>
        <dbReference type="Proteomes" id="UP000054166"/>
    </source>
</evidence>
<accession>A0A0C3FZK4</accession>
<evidence type="ECO:0000313" key="2">
    <source>
        <dbReference type="EMBL" id="KIM83636.1"/>
    </source>
</evidence>
<reference evidence="3" key="2">
    <citation type="submission" date="2015-01" db="EMBL/GenBank/DDBJ databases">
        <title>Evolutionary Origins and Diversification of the Mycorrhizal Mutualists.</title>
        <authorList>
            <consortium name="DOE Joint Genome Institute"/>
            <consortium name="Mycorrhizal Genomics Consortium"/>
            <person name="Kohler A."/>
            <person name="Kuo A."/>
            <person name="Nagy L.G."/>
            <person name="Floudas D."/>
            <person name="Copeland A."/>
            <person name="Barry K.W."/>
            <person name="Cichocki N."/>
            <person name="Veneault-Fourrey C."/>
            <person name="LaButti K."/>
            <person name="Lindquist E.A."/>
            <person name="Lipzen A."/>
            <person name="Lundell T."/>
            <person name="Morin E."/>
            <person name="Murat C."/>
            <person name="Riley R."/>
            <person name="Ohm R."/>
            <person name="Sun H."/>
            <person name="Tunlid A."/>
            <person name="Henrissat B."/>
            <person name="Grigoriev I.V."/>
            <person name="Hibbett D.S."/>
            <person name="Martin F."/>
        </authorList>
    </citation>
    <scope>NUCLEOTIDE SEQUENCE [LARGE SCALE GENOMIC DNA]</scope>
    <source>
        <strain evidence="3">F 1598</strain>
    </source>
</reference>
<dbReference type="STRING" id="765440.A0A0C3FZK4"/>
<dbReference type="InParanoid" id="A0A0C3FZK4"/>
<organism evidence="2 3">
    <name type="scientific">Piloderma croceum (strain F 1598)</name>
    <dbReference type="NCBI Taxonomy" id="765440"/>
    <lineage>
        <taxon>Eukaryota</taxon>
        <taxon>Fungi</taxon>
        <taxon>Dikarya</taxon>
        <taxon>Basidiomycota</taxon>
        <taxon>Agaricomycotina</taxon>
        <taxon>Agaricomycetes</taxon>
        <taxon>Agaricomycetidae</taxon>
        <taxon>Atheliales</taxon>
        <taxon>Atheliaceae</taxon>
        <taxon>Piloderma</taxon>
    </lineage>
</organism>
<dbReference type="HOGENOM" id="CLU_1220102_0_0_1"/>
<reference evidence="2 3" key="1">
    <citation type="submission" date="2014-04" db="EMBL/GenBank/DDBJ databases">
        <authorList>
            <consortium name="DOE Joint Genome Institute"/>
            <person name="Kuo A."/>
            <person name="Tarkka M."/>
            <person name="Buscot F."/>
            <person name="Kohler A."/>
            <person name="Nagy L.G."/>
            <person name="Floudas D."/>
            <person name="Copeland A."/>
            <person name="Barry K.W."/>
            <person name="Cichocki N."/>
            <person name="Veneault-Fourrey C."/>
            <person name="LaButti K."/>
            <person name="Lindquist E.A."/>
            <person name="Lipzen A."/>
            <person name="Lundell T."/>
            <person name="Morin E."/>
            <person name="Murat C."/>
            <person name="Sun H."/>
            <person name="Tunlid A."/>
            <person name="Henrissat B."/>
            <person name="Grigoriev I.V."/>
            <person name="Hibbett D.S."/>
            <person name="Martin F."/>
            <person name="Nordberg H.P."/>
            <person name="Cantor M.N."/>
            <person name="Hua S.X."/>
        </authorList>
    </citation>
    <scope>NUCLEOTIDE SEQUENCE [LARGE SCALE GENOMIC DNA]</scope>
    <source>
        <strain evidence="2 3">F 1598</strain>
    </source>
</reference>
<keyword evidence="3" id="KW-1185">Reference proteome</keyword>
<name>A0A0C3FZK4_PILCF</name>
<dbReference type="Proteomes" id="UP000054166">
    <property type="component" value="Unassembled WGS sequence"/>
</dbReference>
<dbReference type="EMBL" id="KN832990">
    <property type="protein sequence ID" value="KIM83636.1"/>
    <property type="molecule type" value="Genomic_DNA"/>
</dbReference>
<dbReference type="OrthoDB" id="164951at2759"/>
<feature type="region of interest" description="Disordered" evidence="1">
    <location>
        <begin position="19"/>
        <end position="51"/>
    </location>
</feature>
<gene>
    <name evidence="2" type="ORF">PILCRDRAFT_7050</name>
</gene>
<proteinExistence type="predicted"/>